<dbReference type="InterPro" id="IPR006664">
    <property type="entry name" value="OMP_bac"/>
</dbReference>
<reference evidence="6 7" key="1">
    <citation type="submission" date="2016-08" db="EMBL/GenBank/DDBJ databases">
        <title>Draft genome of Amylibacter sp. strain 4G11.</title>
        <authorList>
            <person name="Wong S.-K."/>
            <person name="Hamasaki K."/>
            <person name="Yoshizawa S."/>
        </authorList>
    </citation>
    <scope>NUCLEOTIDE SEQUENCE [LARGE SCALE GENOMIC DNA]</scope>
    <source>
        <strain evidence="6 7">4G11</strain>
    </source>
</reference>
<evidence type="ECO:0000313" key="7">
    <source>
        <dbReference type="Proteomes" id="UP000231516"/>
    </source>
</evidence>
<dbReference type="Proteomes" id="UP000231516">
    <property type="component" value="Unassembled WGS sequence"/>
</dbReference>
<evidence type="ECO:0000256" key="1">
    <source>
        <dbReference type="ARBA" id="ARBA00004442"/>
    </source>
</evidence>
<keyword evidence="2 4" id="KW-0472">Membrane</keyword>
<dbReference type="PROSITE" id="PS51257">
    <property type="entry name" value="PROKAR_LIPOPROTEIN"/>
    <property type="match status" value="1"/>
</dbReference>
<comment type="subcellular location">
    <subcellularLocation>
        <location evidence="1">Cell outer membrane</location>
    </subcellularLocation>
</comment>
<dbReference type="AlphaFoldDB" id="A0A2G5KAS9"/>
<dbReference type="GO" id="GO:0009279">
    <property type="term" value="C:cell outer membrane"/>
    <property type="evidence" value="ECO:0007669"/>
    <property type="project" value="UniProtKB-SubCell"/>
</dbReference>
<dbReference type="EMBL" id="MDGM01000007">
    <property type="protein sequence ID" value="PIB26143.1"/>
    <property type="molecule type" value="Genomic_DNA"/>
</dbReference>
<feature type="domain" description="OmpA-like" evidence="5">
    <location>
        <begin position="490"/>
        <end position="607"/>
    </location>
</feature>
<proteinExistence type="predicted"/>
<dbReference type="InterPro" id="IPR006665">
    <property type="entry name" value="OmpA-like"/>
</dbReference>
<name>A0A2G5KAS9_9RHOB</name>
<dbReference type="InterPro" id="IPR050330">
    <property type="entry name" value="Bact_OuterMem_StrucFunc"/>
</dbReference>
<dbReference type="PRINTS" id="PR01021">
    <property type="entry name" value="OMPADOMAIN"/>
</dbReference>
<dbReference type="InterPro" id="IPR036737">
    <property type="entry name" value="OmpA-like_sf"/>
</dbReference>
<dbReference type="InterPro" id="IPR006690">
    <property type="entry name" value="OMPA-like_CS"/>
</dbReference>
<dbReference type="PANTHER" id="PTHR30329:SF21">
    <property type="entry name" value="LIPOPROTEIN YIAD-RELATED"/>
    <property type="match status" value="1"/>
</dbReference>
<evidence type="ECO:0000256" key="2">
    <source>
        <dbReference type="ARBA" id="ARBA00023136"/>
    </source>
</evidence>
<dbReference type="Pfam" id="PF00691">
    <property type="entry name" value="OmpA"/>
    <property type="match status" value="1"/>
</dbReference>
<dbReference type="Gene3D" id="3.30.1330.60">
    <property type="entry name" value="OmpA-like domain"/>
    <property type="match status" value="1"/>
</dbReference>
<gene>
    <name evidence="6" type="ORF">BFP76_14405</name>
</gene>
<sequence>MHRTALLFGAICFILVGTGCYFVGMRAVNVLENFTQKYTTETLRAAGQDWADIRTDGMLVHLSGLAPDEASRFKALETLGTAVQMSRVRDDVVIAKNNAIEPPRFTLEMLRNEDRISLIGLIPQSTGRERILDFATQLADSSEVADMLEIADHPVGAAWERSLTYGLEILKKLPRSKISISPDRVTVTAVTESVTEKQNTEQFLTSSKPSNVALTMNISSPRPVIAPFTFRLTIDGDVADLTACSADTQSTRSKILRSISDVNLRGKPSCNIGLGVPTTDWARAISLAVDALQNLGGGTLSFTDSDVSLVASEDASQETFDSVVGELENSLPELFSLHAVLPPKIIDTNTDAGIEVPEFIATKSPEGVVQLRGRVPTEDTKLAIDTFAQSLFGNEQVFLKTRVDENLEPGWPVRILGGLEALSKLHHGSLIVRADTVEVKGIGATPSVPSEVSRALSVRIGGKGNYKIDVNFDETLYVVDKEPTPQECEQGITALLAREQINFAPSSARIDAQSLKVVGEIADILRKCPDAKFEIEGHTDSQGSEELNLSISQQRAESVLSALLEQRILTSGLTAKGYGPEKPIADNATEEGRAANRRIAFRLLESEGSE</sequence>
<evidence type="ECO:0000256" key="3">
    <source>
        <dbReference type="ARBA" id="ARBA00023237"/>
    </source>
</evidence>
<evidence type="ECO:0000259" key="5">
    <source>
        <dbReference type="PROSITE" id="PS51123"/>
    </source>
</evidence>
<dbReference type="OrthoDB" id="5525824at2"/>
<evidence type="ECO:0000313" key="6">
    <source>
        <dbReference type="EMBL" id="PIB26143.1"/>
    </source>
</evidence>
<dbReference type="PROSITE" id="PS51123">
    <property type="entry name" value="OMPA_2"/>
    <property type="match status" value="1"/>
</dbReference>
<accession>A0A2G5KAS9</accession>
<comment type="caution">
    <text evidence="6">The sequence shown here is derived from an EMBL/GenBank/DDBJ whole genome shotgun (WGS) entry which is preliminary data.</text>
</comment>
<evidence type="ECO:0000256" key="4">
    <source>
        <dbReference type="PROSITE-ProRule" id="PRU00473"/>
    </source>
</evidence>
<keyword evidence="3" id="KW-0998">Cell outer membrane</keyword>
<dbReference type="Gene3D" id="3.40.1520.20">
    <property type="match status" value="2"/>
</dbReference>
<dbReference type="RefSeq" id="WP_099591890.1">
    <property type="nucleotide sequence ID" value="NZ_MDGM01000007.1"/>
</dbReference>
<protein>
    <recommendedName>
        <fullName evidence="5">OmpA-like domain-containing protein</fullName>
    </recommendedName>
</protein>
<dbReference type="CDD" id="cd07185">
    <property type="entry name" value="OmpA_C-like"/>
    <property type="match status" value="1"/>
</dbReference>
<organism evidence="6 7">
    <name type="scientific">Paramylibacter kogurei</name>
    <dbReference type="NCBI Taxonomy" id="1889778"/>
    <lineage>
        <taxon>Bacteria</taxon>
        <taxon>Pseudomonadati</taxon>
        <taxon>Pseudomonadota</taxon>
        <taxon>Alphaproteobacteria</taxon>
        <taxon>Rhodobacterales</taxon>
        <taxon>Paracoccaceae</taxon>
        <taxon>Paramylibacter</taxon>
    </lineage>
</organism>
<dbReference type="PROSITE" id="PS01068">
    <property type="entry name" value="OMPA_1"/>
    <property type="match status" value="1"/>
</dbReference>
<dbReference type="SUPFAM" id="SSF103088">
    <property type="entry name" value="OmpA-like"/>
    <property type="match status" value="1"/>
</dbReference>
<keyword evidence="7" id="KW-1185">Reference proteome</keyword>
<dbReference type="PANTHER" id="PTHR30329">
    <property type="entry name" value="STATOR ELEMENT OF FLAGELLAR MOTOR COMPLEX"/>
    <property type="match status" value="1"/>
</dbReference>